<proteinExistence type="predicted"/>
<reference evidence="1 2" key="1">
    <citation type="submission" date="2021-06" db="EMBL/GenBank/DDBJ databases">
        <title>Caerostris darwini draft genome.</title>
        <authorList>
            <person name="Kono N."/>
            <person name="Arakawa K."/>
        </authorList>
    </citation>
    <scope>NUCLEOTIDE SEQUENCE [LARGE SCALE GENOMIC DNA]</scope>
</reference>
<evidence type="ECO:0000313" key="1">
    <source>
        <dbReference type="EMBL" id="GIX97064.1"/>
    </source>
</evidence>
<dbReference type="AlphaFoldDB" id="A0AAV4PMH4"/>
<name>A0AAV4PMH4_9ARAC</name>
<gene>
    <name evidence="1" type="ORF">CDAR_95251</name>
</gene>
<comment type="caution">
    <text evidence="1">The sequence shown here is derived from an EMBL/GenBank/DDBJ whole genome shotgun (WGS) entry which is preliminary data.</text>
</comment>
<accession>A0AAV4PMH4</accession>
<sequence length="151" mass="17395">MASPLTMNFTCFDEREDILHSRSPAAHCSRVCLRQYPFFLTSKWRLFLAIFFPPKCRRGKKANSLFLIFANYGGKTGSRNTSRLASSPASQELCDVTQRFHDQTTAEFSNSSTEKLERSKEQKVRNRIPFTLVTGVLVRDRDNIHYPCLHT</sequence>
<evidence type="ECO:0000313" key="2">
    <source>
        <dbReference type="Proteomes" id="UP001054837"/>
    </source>
</evidence>
<protein>
    <submittedName>
        <fullName evidence="1">Uncharacterized protein</fullName>
    </submittedName>
</protein>
<dbReference type="Proteomes" id="UP001054837">
    <property type="component" value="Unassembled WGS sequence"/>
</dbReference>
<dbReference type="EMBL" id="BPLQ01003002">
    <property type="protein sequence ID" value="GIX97064.1"/>
    <property type="molecule type" value="Genomic_DNA"/>
</dbReference>
<keyword evidence="2" id="KW-1185">Reference proteome</keyword>
<organism evidence="1 2">
    <name type="scientific">Caerostris darwini</name>
    <dbReference type="NCBI Taxonomy" id="1538125"/>
    <lineage>
        <taxon>Eukaryota</taxon>
        <taxon>Metazoa</taxon>
        <taxon>Ecdysozoa</taxon>
        <taxon>Arthropoda</taxon>
        <taxon>Chelicerata</taxon>
        <taxon>Arachnida</taxon>
        <taxon>Araneae</taxon>
        <taxon>Araneomorphae</taxon>
        <taxon>Entelegynae</taxon>
        <taxon>Araneoidea</taxon>
        <taxon>Araneidae</taxon>
        <taxon>Caerostris</taxon>
    </lineage>
</organism>